<dbReference type="Proteomes" id="UP000215199">
    <property type="component" value="Unassembled WGS sequence"/>
</dbReference>
<evidence type="ECO:0000259" key="8">
    <source>
        <dbReference type="Pfam" id="PF26519"/>
    </source>
</evidence>
<accession>A0A229SN89</accession>
<name>A0A229SN89_9PSEU</name>
<proteinExistence type="inferred from homology"/>
<dbReference type="Pfam" id="PF26519">
    <property type="entry name" value="BsaP"/>
    <property type="match status" value="1"/>
</dbReference>
<organism evidence="9 10">
    <name type="scientific">Amycolatopsis vastitatis</name>
    <dbReference type="NCBI Taxonomy" id="1905142"/>
    <lineage>
        <taxon>Bacteria</taxon>
        <taxon>Bacillati</taxon>
        <taxon>Actinomycetota</taxon>
        <taxon>Actinomycetes</taxon>
        <taxon>Pseudonocardiales</taxon>
        <taxon>Pseudonocardiaceae</taxon>
        <taxon>Amycolatopsis</taxon>
    </lineage>
</organism>
<evidence type="ECO:0000256" key="2">
    <source>
        <dbReference type="ARBA" id="ARBA00022723"/>
    </source>
</evidence>
<evidence type="ECO:0000256" key="4">
    <source>
        <dbReference type="ARBA" id="ARBA00023004"/>
    </source>
</evidence>
<evidence type="ECO:0000256" key="1">
    <source>
        <dbReference type="ARBA" id="ARBA00001915"/>
    </source>
</evidence>
<feature type="domain" description="Biotin synthase auxiliary protein C-terminal" evidence="8">
    <location>
        <begin position="49"/>
        <end position="70"/>
    </location>
</feature>
<comment type="similarity">
    <text evidence="6">Belongs to the BsaP family.</text>
</comment>
<keyword evidence="2" id="KW-0479">Metal-binding</keyword>
<dbReference type="AlphaFoldDB" id="A0A229SN89"/>
<evidence type="ECO:0000313" key="9">
    <source>
        <dbReference type="EMBL" id="OXM60356.1"/>
    </source>
</evidence>
<gene>
    <name evidence="9" type="ORF">CF165_42825</name>
</gene>
<dbReference type="InterPro" id="IPR058605">
    <property type="entry name" value="BsaP_C"/>
</dbReference>
<evidence type="ECO:0000256" key="5">
    <source>
        <dbReference type="ARBA" id="ARBA00093761"/>
    </source>
</evidence>
<comment type="cofactor">
    <cofactor evidence="1">
        <name>iron-sulfur cluster</name>
        <dbReference type="ChEBI" id="CHEBI:30408"/>
    </cofactor>
</comment>
<evidence type="ECO:0000313" key="10">
    <source>
        <dbReference type="Proteomes" id="UP000215199"/>
    </source>
</evidence>
<evidence type="ECO:0000256" key="7">
    <source>
        <dbReference type="ARBA" id="ARBA00093796"/>
    </source>
</evidence>
<sequence length="71" mass="7501">MTASDAPVSASYCVHCGQPSTGGADHPACHNPRTALEPPRYCTYCARRLVVQVSPLGWTARCSRHGETASG</sequence>
<evidence type="ECO:0000256" key="3">
    <source>
        <dbReference type="ARBA" id="ARBA00022756"/>
    </source>
</evidence>
<evidence type="ECO:0000256" key="6">
    <source>
        <dbReference type="ARBA" id="ARBA00093780"/>
    </source>
</evidence>
<keyword evidence="4" id="KW-0408">Iron</keyword>
<keyword evidence="10" id="KW-1185">Reference proteome</keyword>
<dbReference type="EMBL" id="NMUL01000063">
    <property type="protein sequence ID" value="OXM60356.1"/>
    <property type="molecule type" value="Genomic_DNA"/>
</dbReference>
<dbReference type="RefSeq" id="WP_093953308.1">
    <property type="nucleotide sequence ID" value="NZ_NMUL01000063.1"/>
</dbReference>
<comment type="function">
    <text evidence="5">Required for the activity of the biotin synthase BioB.</text>
</comment>
<keyword evidence="3" id="KW-0093">Biotin biosynthesis</keyword>
<protein>
    <recommendedName>
        <fullName evidence="7">Biotin synthase auxiliary protein</fullName>
    </recommendedName>
</protein>
<reference evidence="10" key="1">
    <citation type="submission" date="2017-07" db="EMBL/GenBank/DDBJ databases">
        <title>Comparative genome mining reveals phylogenetic distribution patterns of secondary metabolites in Amycolatopsis.</title>
        <authorList>
            <person name="Adamek M."/>
            <person name="Alanjary M."/>
            <person name="Sales-Ortells H."/>
            <person name="Goodfellow M."/>
            <person name="Bull A.T."/>
            <person name="Kalinowski J."/>
            <person name="Ziemert N."/>
        </authorList>
    </citation>
    <scope>NUCLEOTIDE SEQUENCE [LARGE SCALE GENOMIC DNA]</scope>
    <source>
        <strain evidence="10">H5</strain>
    </source>
</reference>
<comment type="caution">
    <text evidence="9">The sequence shown here is derived from an EMBL/GenBank/DDBJ whole genome shotgun (WGS) entry which is preliminary data.</text>
</comment>